<gene>
    <name evidence="4" type="ORF">G5C51_11650</name>
</gene>
<evidence type="ECO:0000313" key="5">
    <source>
        <dbReference type="Proteomes" id="UP000481583"/>
    </source>
</evidence>
<evidence type="ECO:0000256" key="1">
    <source>
        <dbReference type="ARBA" id="ARBA00022741"/>
    </source>
</evidence>
<dbReference type="GO" id="GO:0004016">
    <property type="term" value="F:adenylate cyclase activity"/>
    <property type="evidence" value="ECO:0007669"/>
    <property type="project" value="TreeGrafter"/>
</dbReference>
<dbReference type="RefSeq" id="WP_165236098.1">
    <property type="nucleotide sequence ID" value="NZ_JAAKZV010000037.1"/>
</dbReference>
<dbReference type="PANTHER" id="PTHR16305:SF35">
    <property type="entry name" value="TRANSCRIPTIONAL ACTIVATOR DOMAIN"/>
    <property type="match status" value="1"/>
</dbReference>
<dbReference type="PRINTS" id="PR00038">
    <property type="entry name" value="HTHLUXR"/>
</dbReference>
<sequence length="900" mass="95371">MERGILERDQELGQLVTAAREAAAGAGSVALVFGEAGIGKSSLVRALPPTLPDGSRTLVGQCDDLTTRRPLGPFTDLVGTVGPDLTKALADAGDRQRVYDALRTELSAPPHPAVLVVEDVHWADEATLDALRYLVRRMAQLPALLVLTYRDDELDREHPLRHLLGQVPRSDRLHRLPLPRLSEAAVRTLGAGSRLDPAEVYAVTSGNPFFVTEVLANGQEGGVPPTVVDAVLGRLRGLPPATVDALEQLAVVPTALERWLVDTLVPGGIQALAAAEQRGLLVVTPDRAGFRHELIRRALADSLPAARRIALNREVLTALLAYPESASCDGGGACDLSRIMHHAAEAGDLDALARHGPAAAADAARAGAHREAAAHLALVLRQRGRYEPPELATLLEQYAIECYTLGDSGTAVAAQHDAVALRRALGDNRKLGADLRWLSRIHWWAGDVPLAAEAAREAIAVLEREGDPELLALALSNQAQLHMLGDRHATAIDIGERAVALARELGDPALLSHALNNVGCARWRSGDAAAGRPVLEESLRVALAAGEVEHACRAYVNIVWSLLENLKYADADRFLTAAMDLADHAEHLGFLGYMYAERAMRELAAARWDAAARAAGLAADLHVPARCPALTVLGRIRVRTGSPGGEELLAQAWELAVRTGELQRTGPVAAAMAEAAALRGDDPAVVAAALPVYEQAQRLGVEHLRAELGYWLWWAGAPELGAGDAAACGPAFGGTGSAPRNARPQPLSHPYDLQAAGLWREAAAAWQEAGCPYERAAALAGSPLPEDRFAALSQLDALGARPLARVVRAGLKAEGVRHIPRGPAPATRSNAAGLTGRQLEVMRLLAQGLTNAEIAARLVVSVRTVDNHVAAVLEKLGAQSRRDVLSRAAALGLLPARRPV</sequence>
<proteinExistence type="predicted"/>
<feature type="domain" description="HTH luxR-type" evidence="3">
    <location>
        <begin position="827"/>
        <end position="892"/>
    </location>
</feature>
<dbReference type="InterPro" id="IPR036388">
    <property type="entry name" value="WH-like_DNA-bd_sf"/>
</dbReference>
<dbReference type="SUPFAM" id="SSF46894">
    <property type="entry name" value="C-terminal effector domain of the bipartite response regulators"/>
    <property type="match status" value="1"/>
</dbReference>
<dbReference type="InterPro" id="IPR041664">
    <property type="entry name" value="AAA_16"/>
</dbReference>
<keyword evidence="5" id="KW-1185">Reference proteome</keyword>
<dbReference type="GO" id="GO:0003677">
    <property type="term" value="F:DNA binding"/>
    <property type="evidence" value="ECO:0007669"/>
    <property type="project" value="InterPro"/>
</dbReference>
<evidence type="ECO:0000313" key="4">
    <source>
        <dbReference type="EMBL" id="NGN64554.1"/>
    </source>
</evidence>
<name>A0A6G4TXE0_9ACTN</name>
<keyword evidence="1" id="KW-0547">Nucleotide-binding</keyword>
<keyword evidence="2" id="KW-0067">ATP-binding</keyword>
<dbReference type="Pfam" id="PF00196">
    <property type="entry name" value="GerE"/>
    <property type="match status" value="1"/>
</dbReference>
<dbReference type="InterPro" id="IPR027417">
    <property type="entry name" value="P-loop_NTPase"/>
</dbReference>
<dbReference type="PROSITE" id="PS50043">
    <property type="entry name" value="HTH_LUXR_2"/>
    <property type="match status" value="1"/>
</dbReference>
<dbReference type="PROSITE" id="PS00622">
    <property type="entry name" value="HTH_LUXR_1"/>
    <property type="match status" value="1"/>
</dbReference>
<dbReference type="PANTHER" id="PTHR16305">
    <property type="entry name" value="TESTICULAR SOLUBLE ADENYLYL CYCLASE"/>
    <property type="match status" value="1"/>
</dbReference>
<dbReference type="Gene3D" id="1.10.10.10">
    <property type="entry name" value="Winged helix-like DNA-binding domain superfamily/Winged helix DNA-binding domain"/>
    <property type="match status" value="1"/>
</dbReference>
<dbReference type="CDD" id="cd06170">
    <property type="entry name" value="LuxR_C_like"/>
    <property type="match status" value="1"/>
</dbReference>
<dbReference type="InterPro" id="IPR011990">
    <property type="entry name" value="TPR-like_helical_dom_sf"/>
</dbReference>
<dbReference type="AlphaFoldDB" id="A0A6G4TXE0"/>
<dbReference type="Pfam" id="PF13191">
    <property type="entry name" value="AAA_16"/>
    <property type="match status" value="1"/>
</dbReference>
<accession>A0A6G4TXE0</accession>
<dbReference type="EMBL" id="JAAKZV010000037">
    <property type="protein sequence ID" value="NGN64554.1"/>
    <property type="molecule type" value="Genomic_DNA"/>
</dbReference>
<organism evidence="4 5">
    <name type="scientific">Streptomyces coryli</name>
    <dbReference type="NCBI Taxonomy" id="1128680"/>
    <lineage>
        <taxon>Bacteria</taxon>
        <taxon>Bacillati</taxon>
        <taxon>Actinomycetota</taxon>
        <taxon>Actinomycetes</taxon>
        <taxon>Kitasatosporales</taxon>
        <taxon>Streptomycetaceae</taxon>
        <taxon>Streptomyces</taxon>
    </lineage>
</organism>
<dbReference type="Gene3D" id="1.25.40.10">
    <property type="entry name" value="Tetratricopeptide repeat domain"/>
    <property type="match status" value="1"/>
</dbReference>
<dbReference type="GO" id="GO:0005524">
    <property type="term" value="F:ATP binding"/>
    <property type="evidence" value="ECO:0007669"/>
    <property type="project" value="UniProtKB-KW"/>
</dbReference>
<protein>
    <submittedName>
        <fullName evidence="4">AAA family ATPase</fullName>
    </submittedName>
</protein>
<evidence type="ECO:0000256" key="2">
    <source>
        <dbReference type="ARBA" id="ARBA00022840"/>
    </source>
</evidence>
<dbReference type="SMART" id="SM00421">
    <property type="entry name" value="HTH_LUXR"/>
    <property type="match status" value="1"/>
</dbReference>
<reference evidence="4 5" key="1">
    <citation type="submission" date="2020-02" db="EMBL/GenBank/DDBJ databases">
        <title>Whole-genome analyses of novel actinobacteria.</title>
        <authorList>
            <person name="Sahin N."/>
        </authorList>
    </citation>
    <scope>NUCLEOTIDE SEQUENCE [LARGE SCALE GENOMIC DNA]</scope>
    <source>
        <strain evidence="4 5">A7024</strain>
    </source>
</reference>
<dbReference type="Gene3D" id="3.40.50.300">
    <property type="entry name" value="P-loop containing nucleotide triphosphate hydrolases"/>
    <property type="match status" value="1"/>
</dbReference>
<dbReference type="GO" id="GO:0006355">
    <property type="term" value="P:regulation of DNA-templated transcription"/>
    <property type="evidence" value="ECO:0007669"/>
    <property type="project" value="InterPro"/>
</dbReference>
<comment type="caution">
    <text evidence="4">The sequence shown here is derived from an EMBL/GenBank/DDBJ whole genome shotgun (WGS) entry which is preliminary data.</text>
</comment>
<dbReference type="InterPro" id="IPR000792">
    <property type="entry name" value="Tscrpt_reg_LuxR_C"/>
</dbReference>
<dbReference type="SUPFAM" id="SSF52540">
    <property type="entry name" value="P-loop containing nucleoside triphosphate hydrolases"/>
    <property type="match status" value="1"/>
</dbReference>
<dbReference type="Proteomes" id="UP000481583">
    <property type="component" value="Unassembled WGS sequence"/>
</dbReference>
<dbReference type="SUPFAM" id="SSF48452">
    <property type="entry name" value="TPR-like"/>
    <property type="match status" value="1"/>
</dbReference>
<dbReference type="InterPro" id="IPR016032">
    <property type="entry name" value="Sig_transdc_resp-reg_C-effctor"/>
</dbReference>
<dbReference type="GO" id="GO:0005737">
    <property type="term" value="C:cytoplasm"/>
    <property type="evidence" value="ECO:0007669"/>
    <property type="project" value="TreeGrafter"/>
</dbReference>
<evidence type="ECO:0000259" key="3">
    <source>
        <dbReference type="PROSITE" id="PS50043"/>
    </source>
</evidence>